<dbReference type="CDD" id="cd06223">
    <property type="entry name" value="PRTases_typeI"/>
    <property type="match status" value="1"/>
</dbReference>
<dbReference type="STRING" id="62101.AB835_14840"/>
<evidence type="ECO:0000313" key="4">
    <source>
        <dbReference type="EMBL" id="ODS22319.1"/>
    </source>
</evidence>
<dbReference type="InterPro" id="IPR029057">
    <property type="entry name" value="PRTase-like"/>
</dbReference>
<keyword evidence="4" id="KW-0808">Transferase</keyword>
<dbReference type="Gene3D" id="3.40.50.2020">
    <property type="match status" value="1"/>
</dbReference>
<evidence type="ECO:0000256" key="2">
    <source>
        <dbReference type="ARBA" id="ARBA00049402"/>
    </source>
</evidence>
<dbReference type="PANTHER" id="PTHR43340:SF1">
    <property type="entry name" value="HYPOXANTHINE PHOSPHORIBOSYLTRANSFERASE"/>
    <property type="match status" value="1"/>
</dbReference>
<dbReference type="GO" id="GO:0032264">
    <property type="term" value="P:IMP salvage"/>
    <property type="evidence" value="ECO:0007669"/>
    <property type="project" value="TreeGrafter"/>
</dbReference>
<evidence type="ECO:0000313" key="5">
    <source>
        <dbReference type="Proteomes" id="UP000242502"/>
    </source>
</evidence>
<proteinExistence type="predicted"/>
<sequence>MKNVVLNKSKKIIDYYKIIEKIDFLAERINEDYGNTNLLVLCVMSGGMVFCGHLLCRLKPDIEFDYVHVSRYGNKTTGGDLVWLKRPSQELNKKNVIIIDDLLDQGLTLQSIYKYCIRENVSSVKSAVLFRKQKLNSDFDVNYIGFDVPDEYIFGFGIDYKNRYRNLPDLYSVSID</sequence>
<evidence type="ECO:0000259" key="3">
    <source>
        <dbReference type="Pfam" id="PF00156"/>
    </source>
</evidence>
<comment type="caution">
    <text evidence="4">The sequence shown here is derived from an EMBL/GenBank/DDBJ whole genome shotgun (WGS) entry which is preliminary data.</text>
</comment>
<dbReference type="GO" id="GO:0006178">
    <property type="term" value="P:guanine salvage"/>
    <property type="evidence" value="ECO:0007669"/>
    <property type="project" value="TreeGrafter"/>
</dbReference>
<dbReference type="GO" id="GO:0005829">
    <property type="term" value="C:cytosol"/>
    <property type="evidence" value="ECO:0007669"/>
    <property type="project" value="TreeGrafter"/>
</dbReference>
<dbReference type="GO" id="GO:0004422">
    <property type="term" value="F:hypoxanthine phosphoribosyltransferase activity"/>
    <property type="evidence" value="ECO:0007669"/>
    <property type="project" value="TreeGrafter"/>
</dbReference>
<protein>
    <submittedName>
        <fullName evidence="4">Hypoxanthine-guanine phosphoribosyltransferase</fullName>
    </submittedName>
</protein>
<dbReference type="AlphaFoldDB" id="A0A1D2QL75"/>
<reference evidence="4 5" key="1">
    <citation type="journal article" date="2016" name="Appl. Environ. Microbiol.">
        <title>Lack of Overt Genome Reduction in the Bryostatin-Producing Bryozoan Symbiont "Candidatus Endobugula sertula".</title>
        <authorList>
            <person name="Miller I.J."/>
            <person name="Vanee N."/>
            <person name="Fong S.S."/>
            <person name="Lim-Fong G.E."/>
            <person name="Kwan J.C."/>
        </authorList>
    </citation>
    <scope>NUCLEOTIDE SEQUENCE [LARGE SCALE GENOMIC DNA]</scope>
    <source>
        <strain evidence="4">AB1-4</strain>
    </source>
</reference>
<organism evidence="4 5">
    <name type="scientific">Candidatus Endobugula sertula</name>
    <name type="common">Bugula neritina bacterial symbiont</name>
    <dbReference type="NCBI Taxonomy" id="62101"/>
    <lineage>
        <taxon>Bacteria</taxon>
        <taxon>Pseudomonadati</taxon>
        <taxon>Pseudomonadota</taxon>
        <taxon>Gammaproteobacteria</taxon>
        <taxon>Cellvibrionales</taxon>
        <taxon>Cellvibrionaceae</taxon>
        <taxon>Candidatus Endobugula</taxon>
    </lineage>
</organism>
<evidence type="ECO:0000256" key="1">
    <source>
        <dbReference type="ARBA" id="ARBA00048811"/>
    </source>
</evidence>
<dbReference type="SUPFAM" id="SSF53271">
    <property type="entry name" value="PRTase-like"/>
    <property type="match status" value="1"/>
</dbReference>
<dbReference type="PANTHER" id="PTHR43340">
    <property type="entry name" value="HYPOXANTHINE-GUANINE PHOSPHORIBOSYLTRANSFERASE"/>
    <property type="match status" value="1"/>
</dbReference>
<accession>A0A1D2QL75</accession>
<keyword evidence="4" id="KW-0328">Glycosyltransferase</keyword>
<dbReference type="EMBL" id="MDLC01000104">
    <property type="protein sequence ID" value="ODS22319.1"/>
    <property type="molecule type" value="Genomic_DNA"/>
</dbReference>
<dbReference type="GO" id="GO:0046100">
    <property type="term" value="P:hypoxanthine metabolic process"/>
    <property type="evidence" value="ECO:0007669"/>
    <property type="project" value="TreeGrafter"/>
</dbReference>
<comment type="catalytic activity">
    <reaction evidence="1">
        <text>GMP + diphosphate = guanine + 5-phospho-alpha-D-ribose 1-diphosphate</text>
        <dbReference type="Rhea" id="RHEA:25424"/>
        <dbReference type="ChEBI" id="CHEBI:16235"/>
        <dbReference type="ChEBI" id="CHEBI:33019"/>
        <dbReference type="ChEBI" id="CHEBI:58017"/>
        <dbReference type="ChEBI" id="CHEBI:58115"/>
        <dbReference type="EC" id="2.4.2.8"/>
    </reaction>
    <physiologicalReaction direction="right-to-left" evidence="1">
        <dbReference type="Rhea" id="RHEA:25426"/>
    </physiologicalReaction>
</comment>
<feature type="domain" description="Phosphoribosyltransferase" evidence="3">
    <location>
        <begin position="17"/>
        <end position="139"/>
    </location>
</feature>
<comment type="catalytic activity">
    <reaction evidence="2">
        <text>IMP + diphosphate = hypoxanthine + 5-phospho-alpha-D-ribose 1-diphosphate</text>
        <dbReference type="Rhea" id="RHEA:17973"/>
        <dbReference type="ChEBI" id="CHEBI:17368"/>
        <dbReference type="ChEBI" id="CHEBI:33019"/>
        <dbReference type="ChEBI" id="CHEBI:58017"/>
        <dbReference type="ChEBI" id="CHEBI:58053"/>
        <dbReference type="EC" id="2.4.2.8"/>
    </reaction>
    <physiologicalReaction direction="right-to-left" evidence="2">
        <dbReference type="Rhea" id="RHEA:17975"/>
    </physiologicalReaction>
</comment>
<dbReference type="Pfam" id="PF00156">
    <property type="entry name" value="Pribosyltran"/>
    <property type="match status" value="1"/>
</dbReference>
<dbReference type="InterPro" id="IPR050408">
    <property type="entry name" value="HGPRT"/>
</dbReference>
<gene>
    <name evidence="4" type="ORF">AB835_14840</name>
</gene>
<dbReference type="InterPro" id="IPR000836">
    <property type="entry name" value="PRTase_dom"/>
</dbReference>
<name>A0A1D2QL75_9GAMM</name>
<dbReference type="GO" id="GO:0032263">
    <property type="term" value="P:GMP salvage"/>
    <property type="evidence" value="ECO:0007669"/>
    <property type="project" value="TreeGrafter"/>
</dbReference>
<dbReference type="GO" id="GO:0000287">
    <property type="term" value="F:magnesium ion binding"/>
    <property type="evidence" value="ECO:0007669"/>
    <property type="project" value="TreeGrafter"/>
</dbReference>
<dbReference type="Proteomes" id="UP000242502">
    <property type="component" value="Unassembled WGS sequence"/>
</dbReference>
<dbReference type="NCBIfam" id="NF006605">
    <property type="entry name" value="PRK09162.1"/>
    <property type="match status" value="1"/>
</dbReference>